<feature type="transmembrane region" description="Helical" evidence="1">
    <location>
        <begin position="155"/>
        <end position="174"/>
    </location>
</feature>
<accession>A0ABR7G2P8</accession>
<sequence>MNVVVAVSGYIIPAVMLFIVIHGMIKKVNVYDEFVTGAKDGMKTVVSIAPTLVGLMMAVGVLRASGFLDMISGFIGKFTGKIGLPSPVIPLLIVRMFSSSAATGLTLDLFKEYGTDSLIGLIASIASSATETIFFTISVYSVAAKITKTRWTLSGALISTLAGIVSSVILAMLMI</sequence>
<dbReference type="PANTHER" id="PTHR35793:SF2">
    <property type="entry name" value="INNER MEMBRANE PROTEIN YJIG"/>
    <property type="match status" value="1"/>
</dbReference>
<comment type="caution">
    <text evidence="3">The sequence shown here is derived from an EMBL/GenBank/DDBJ whole genome shotgun (WGS) entry which is preliminary data.</text>
</comment>
<keyword evidence="1" id="KW-0472">Membrane</keyword>
<feature type="transmembrane region" description="Helical" evidence="1">
    <location>
        <begin position="7"/>
        <end position="25"/>
    </location>
</feature>
<feature type="domain" description="Nucleoside transporter/FeoB GTPase Gate" evidence="2">
    <location>
        <begin position="46"/>
        <end position="140"/>
    </location>
</feature>
<dbReference type="PANTHER" id="PTHR35793">
    <property type="entry name" value="INNER MEMBRANE PROTEIN YJIG"/>
    <property type="match status" value="1"/>
</dbReference>
<dbReference type="Pfam" id="PF07670">
    <property type="entry name" value="Gate"/>
    <property type="match status" value="1"/>
</dbReference>
<evidence type="ECO:0000256" key="1">
    <source>
        <dbReference type="SAM" id="Phobius"/>
    </source>
</evidence>
<organism evidence="3 4">
    <name type="scientific">Lachnospira hominis</name>
    <name type="common">ex Liu et al. 2021</name>
    <dbReference type="NCBI Taxonomy" id="2763051"/>
    <lineage>
        <taxon>Bacteria</taxon>
        <taxon>Bacillati</taxon>
        <taxon>Bacillota</taxon>
        <taxon>Clostridia</taxon>
        <taxon>Lachnospirales</taxon>
        <taxon>Lachnospiraceae</taxon>
        <taxon>Lachnospira</taxon>
    </lineage>
</organism>
<dbReference type="RefSeq" id="WP_186837352.1">
    <property type="nucleotide sequence ID" value="NZ_JACOPD010000010.1"/>
</dbReference>
<dbReference type="InterPro" id="IPR052549">
    <property type="entry name" value="SpmB"/>
</dbReference>
<dbReference type="Proteomes" id="UP000628463">
    <property type="component" value="Unassembled WGS sequence"/>
</dbReference>
<evidence type="ECO:0000259" key="2">
    <source>
        <dbReference type="Pfam" id="PF07670"/>
    </source>
</evidence>
<feature type="transmembrane region" description="Helical" evidence="1">
    <location>
        <begin position="118"/>
        <end position="143"/>
    </location>
</feature>
<gene>
    <name evidence="3" type="ORF">H8S01_12210</name>
</gene>
<feature type="transmembrane region" description="Helical" evidence="1">
    <location>
        <begin position="45"/>
        <end position="66"/>
    </location>
</feature>
<dbReference type="InterPro" id="IPR011642">
    <property type="entry name" value="Gate_dom"/>
</dbReference>
<name>A0ABR7G2P8_9FIRM</name>
<keyword evidence="1" id="KW-1133">Transmembrane helix</keyword>
<keyword evidence="1" id="KW-0812">Transmembrane</keyword>
<reference evidence="3 4" key="1">
    <citation type="submission" date="2020-08" db="EMBL/GenBank/DDBJ databases">
        <title>Genome public.</title>
        <authorList>
            <person name="Liu C."/>
            <person name="Sun Q."/>
        </authorList>
    </citation>
    <scope>NUCLEOTIDE SEQUENCE [LARGE SCALE GENOMIC DNA]</scope>
    <source>
        <strain evidence="3 4">NSJ-43</strain>
    </source>
</reference>
<keyword evidence="4" id="KW-1185">Reference proteome</keyword>
<evidence type="ECO:0000313" key="3">
    <source>
        <dbReference type="EMBL" id="MBC5681717.1"/>
    </source>
</evidence>
<dbReference type="EMBL" id="JACOPD010000010">
    <property type="protein sequence ID" value="MBC5681717.1"/>
    <property type="molecule type" value="Genomic_DNA"/>
</dbReference>
<proteinExistence type="predicted"/>
<evidence type="ECO:0000313" key="4">
    <source>
        <dbReference type="Proteomes" id="UP000628463"/>
    </source>
</evidence>
<protein>
    <submittedName>
        <fullName evidence="3">Spore maturation protein</fullName>
    </submittedName>
</protein>